<evidence type="ECO:0000313" key="2">
    <source>
        <dbReference type="EMBL" id="KQJ92040.1"/>
    </source>
</evidence>
<dbReference type="KEGG" id="bdi:104584770"/>
<keyword evidence="1" id="KW-0812">Transmembrane</keyword>
<evidence type="ECO:0000313" key="4">
    <source>
        <dbReference type="Proteomes" id="UP000008810"/>
    </source>
</evidence>
<gene>
    <name evidence="3" type="primary">LOC104584770</name>
    <name evidence="2" type="ORF">BRADI_4g41373v3</name>
</gene>
<reference evidence="2 3" key="1">
    <citation type="journal article" date="2010" name="Nature">
        <title>Genome sequencing and analysis of the model grass Brachypodium distachyon.</title>
        <authorList>
            <consortium name="International Brachypodium Initiative"/>
        </authorList>
    </citation>
    <scope>NUCLEOTIDE SEQUENCE [LARGE SCALE GENOMIC DNA]</scope>
    <source>
        <strain evidence="2">Bd21</strain>
        <strain evidence="3">cv. Bd21</strain>
    </source>
</reference>
<dbReference type="Gramene" id="KQJ92040">
    <property type="protein sequence ID" value="KQJ92040"/>
    <property type="gene ID" value="BRADI_4g41373v3"/>
</dbReference>
<proteinExistence type="predicted"/>
<reference evidence="3" key="3">
    <citation type="submission" date="2018-08" db="UniProtKB">
        <authorList>
            <consortium name="EnsemblPlants"/>
        </authorList>
    </citation>
    <scope>IDENTIFICATION</scope>
    <source>
        <strain evidence="3">cv. Bd21</strain>
    </source>
</reference>
<name>A0A0Q3J119_BRADI</name>
<dbReference type="EMBL" id="CM000883">
    <property type="protein sequence ID" value="KQJ92040.1"/>
    <property type="molecule type" value="Genomic_DNA"/>
</dbReference>
<accession>A0A0Q3J119</accession>
<keyword evidence="4" id="KW-1185">Reference proteome</keyword>
<dbReference type="OrthoDB" id="10472427at2759"/>
<dbReference type="AlphaFoldDB" id="A0A0Q3J119"/>
<dbReference type="PANTHER" id="PTHR36322:SF6">
    <property type="entry name" value="EXPRESSED PROTEIN"/>
    <property type="match status" value="1"/>
</dbReference>
<evidence type="ECO:0000313" key="3">
    <source>
        <dbReference type="EnsemblPlants" id="KQJ92040"/>
    </source>
</evidence>
<dbReference type="PANTHER" id="PTHR36322">
    <property type="entry name" value="TRANSMEMBRANE PROTEIN"/>
    <property type="match status" value="1"/>
</dbReference>
<sequence length="117" mass="12217">MAGGGRIIRVPALRTCAAAAVAACAVPVAVSLALLWLPLLCFAVAVVRFRRVMRTRRAAAAEQRCGGGGGGRSGAAVDAGDRLRLLQKYLEDQMELVGAEAGEVFFRDLGSSSRVES</sequence>
<protein>
    <submittedName>
        <fullName evidence="2 3">Uncharacterized protein</fullName>
    </submittedName>
</protein>
<keyword evidence="1" id="KW-0472">Membrane</keyword>
<dbReference type="GeneID" id="104584770"/>
<feature type="transmembrane region" description="Helical" evidence="1">
    <location>
        <begin position="20"/>
        <end position="47"/>
    </location>
</feature>
<evidence type="ECO:0000256" key="1">
    <source>
        <dbReference type="SAM" id="Phobius"/>
    </source>
</evidence>
<reference evidence="2" key="2">
    <citation type="submission" date="2017-06" db="EMBL/GenBank/DDBJ databases">
        <title>WGS assembly of Brachypodium distachyon.</title>
        <authorList>
            <consortium name="The International Brachypodium Initiative"/>
            <person name="Lucas S."/>
            <person name="Harmon-Smith M."/>
            <person name="Lail K."/>
            <person name="Tice H."/>
            <person name="Grimwood J."/>
            <person name="Bruce D."/>
            <person name="Barry K."/>
            <person name="Shu S."/>
            <person name="Lindquist E."/>
            <person name="Wang M."/>
            <person name="Pitluck S."/>
            <person name="Vogel J.P."/>
            <person name="Garvin D.F."/>
            <person name="Mockler T.C."/>
            <person name="Schmutz J."/>
            <person name="Rokhsar D."/>
            <person name="Bevan M.W."/>
        </authorList>
    </citation>
    <scope>NUCLEOTIDE SEQUENCE</scope>
    <source>
        <strain evidence="2">Bd21</strain>
    </source>
</reference>
<dbReference type="EnsemblPlants" id="KQJ92040">
    <property type="protein sequence ID" value="KQJ92040"/>
    <property type="gene ID" value="BRADI_4g41373v3"/>
</dbReference>
<dbReference type="RefSeq" id="XP_010238666.1">
    <property type="nucleotide sequence ID" value="XM_010240364.3"/>
</dbReference>
<keyword evidence="1" id="KW-1133">Transmembrane helix</keyword>
<dbReference type="Proteomes" id="UP000008810">
    <property type="component" value="Chromosome 4"/>
</dbReference>
<organism evidence="2">
    <name type="scientific">Brachypodium distachyon</name>
    <name type="common">Purple false brome</name>
    <name type="synonym">Trachynia distachya</name>
    <dbReference type="NCBI Taxonomy" id="15368"/>
    <lineage>
        <taxon>Eukaryota</taxon>
        <taxon>Viridiplantae</taxon>
        <taxon>Streptophyta</taxon>
        <taxon>Embryophyta</taxon>
        <taxon>Tracheophyta</taxon>
        <taxon>Spermatophyta</taxon>
        <taxon>Magnoliopsida</taxon>
        <taxon>Liliopsida</taxon>
        <taxon>Poales</taxon>
        <taxon>Poaceae</taxon>
        <taxon>BOP clade</taxon>
        <taxon>Pooideae</taxon>
        <taxon>Stipodae</taxon>
        <taxon>Brachypodieae</taxon>
        <taxon>Brachypodium</taxon>
    </lineage>
</organism>